<dbReference type="Pfam" id="PF13181">
    <property type="entry name" value="TPR_8"/>
    <property type="match status" value="1"/>
</dbReference>
<dbReference type="EnsemblMetazoa" id="XM_001122862">
    <property type="protein sequence ID" value="XP_001122862"/>
    <property type="gene ID" value="LOC727151"/>
</dbReference>
<dbReference type="SUPFAM" id="SSF48452">
    <property type="entry name" value="TPR-like"/>
    <property type="match status" value="1"/>
</dbReference>
<dbReference type="Gene3D" id="1.25.40.10">
    <property type="entry name" value="Tetratricopeptide repeat domain"/>
    <property type="match status" value="1"/>
</dbReference>
<sequence>MDKTEDHDILKNKITEGQKIMDNLSVDKHVTEEEFQNFMQRVTEVEKIVKKLASSNPEEQEHGQILADEILDGRAMENIICDDTEVKIKMNRTVINKCSINENSTDEEMSKEAFMKSVEKDAKERAENRKIRNERAETLKTIGNGAFKEGNYEKAVTYYTKALEQRKDSTLLWNNRALSYIQLGLFEKALNDCEWALKVNNTNLKALLNSAKCYKQLGDETKYKEYILLAKERNPHLTNFINEFEESLEMRVKYQASSVNNIN</sequence>
<dbReference type="InterPro" id="IPR011990">
    <property type="entry name" value="TPR-like_helical_dom_sf"/>
</dbReference>
<dbReference type="InterPro" id="IPR013105">
    <property type="entry name" value="TPR_2"/>
</dbReference>
<evidence type="ECO:0000256" key="2">
    <source>
        <dbReference type="ARBA" id="ARBA00022803"/>
    </source>
</evidence>
<reference evidence="6" key="2">
    <citation type="submission" date="2025-04" db="UniProtKB">
        <authorList>
            <consortium name="RefSeq"/>
        </authorList>
    </citation>
    <scope>IDENTIFICATION</scope>
    <source>
        <strain evidence="6">DH4</strain>
        <tissue evidence="6">Whole body</tissue>
    </source>
</reference>
<evidence type="ECO:0000313" key="6">
    <source>
        <dbReference type="RefSeq" id="XP_001122862.2"/>
    </source>
</evidence>
<dbReference type="OMA" id="WLYQAHA"/>
<organism evidence="4">
    <name type="scientific">Apis mellifera</name>
    <name type="common">Honeybee</name>
    <dbReference type="NCBI Taxonomy" id="7460"/>
    <lineage>
        <taxon>Eukaryota</taxon>
        <taxon>Metazoa</taxon>
        <taxon>Ecdysozoa</taxon>
        <taxon>Arthropoda</taxon>
        <taxon>Hexapoda</taxon>
        <taxon>Insecta</taxon>
        <taxon>Pterygota</taxon>
        <taxon>Neoptera</taxon>
        <taxon>Endopterygota</taxon>
        <taxon>Hymenoptera</taxon>
        <taxon>Apocrita</taxon>
        <taxon>Aculeata</taxon>
        <taxon>Apoidea</taxon>
        <taxon>Anthophila</taxon>
        <taxon>Apidae</taxon>
        <taxon>Apis</taxon>
    </lineage>
</organism>
<name>A0A7M7FZK0_APIME</name>
<dbReference type="GO" id="GO:0007288">
    <property type="term" value="P:sperm axoneme assembly"/>
    <property type="evidence" value="ECO:0007669"/>
    <property type="project" value="TreeGrafter"/>
</dbReference>
<dbReference type="OrthoDB" id="2017782at2759"/>
<dbReference type="KEGG" id="ame:727151"/>
<feature type="repeat" description="TPR" evidence="3">
    <location>
        <begin position="136"/>
        <end position="169"/>
    </location>
</feature>
<protein>
    <submittedName>
        <fullName evidence="6">Tetratricopeptide repeat protein 12-like isoform X1</fullName>
    </submittedName>
</protein>
<evidence type="ECO:0000256" key="1">
    <source>
        <dbReference type="ARBA" id="ARBA00022737"/>
    </source>
</evidence>
<accession>A0A7M7FZK0</accession>
<dbReference type="InterPro" id="IPR019734">
    <property type="entry name" value="TPR_rpt"/>
</dbReference>
<dbReference type="AlphaFoldDB" id="A0A7M7FZK0"/>
<keyword evidence="2 3" id="KW-0802">TPR repeat</keyword>
<dbReference type="GO" id="GO:0005737">
    <property type="term" value="C:cytoplasm"/>
    <property type="evidence" value="ECO:0007669"/>
    <property type="project" value="TreeGrafter"/>
</dbReference>
<proteinExistence type="predicted"/>
<keyword evidence="5" id="KW-1185">Reference proteome</keyword>
<dbReference type="GO" id="GO:0070286">
    <property type="term" value="P:axonemal dynein complex assembly"/>
    <property type="evidence" value="ECO:0007669"/>
    <property type="project" value="TreeGrafter"/>
</dbReference>
<dbReference type="PANTHER" id="PTHR46540">
    <property type="entry name" value="TETRATRICOPEPTIDE REPEAT PROTEIN 12"/>
    <property type="match status" value="1"/>
</dbReference>
<accession>A0A8B6XFT0</accession>
<dbReference type="Pfam" id="PF00515">
    <property type="entry name" value="TPR_1"/>
    <property type="match status" value="1"/>
</dbReference>
<dbReference type="RefSeq" id="XP_001122862.2">
    <property type="nucleotide sequence ID" value="XM_001122862.5"/>
</dbReference>
<gene>
    <name evidence="4" type="primary">727151</name>
    <name evidence="6" type="synonym">LOC727151</name>
</gene>
<dbReference type="Proteomes" id="UP000005203">
    <property type="component" value="Linkage group LG14"/>
</dbReference>
<evidence type="ECO:0000313" key="5">
    <source>
        <dbReference type="Proteomes" id="UP000005203"/>
    </source>
</evidence>
<dbReference type="GO" id="GO:0005813">
    <property type="term" value="C:centrosome"/>
    <property type="evidence" value="ECO:0007669"/>
    <property type="project" value="TreeGrafter"/>
</dbReference>
<keyword evidence="1" id="KW-0677">Repeat</keyword>
<dbReference type="InterPro" id="IPR043195">
    <property type="entry name" value="TTC12"/>
</dbReference>
<evidence type="ECO:0000313" key="4">
    <source>
        <dbReference type="EnsemblMetazoa" id="XP_001122862"/>
    </source>
</evidence>
<evidence type="ECO:0000256" key="3">
    <source>
        <dbReference type="PROSITE-ProRule" id="PRU00339"/>
    </source>
</evidence>
<dbReference type="PROSITE" id="PS50005">
    <property type="entry name" value="TPR"/>
    <property type="match status" value="1"/>
</dbReference>
<dbReference type="GeneID" id="727151"/>
<reference evidence="4" key="1">
    <citation type="submission" date="2021-01" db="UniProtKB">
        <authorList>
            <consortium name="EnsemblMetazoa"/>
        </authorList>
    </citation>
    <scope>IDENTIFICATION</scope>
    <source>
        <strain evidence="4">DH4</strain>
    </source>
</reference>
<dbReference type="Pfam" id="PF07719">
    <property type="entry name" value="TPR_2"/>
    <property type="match status" value="1"/>
</dbReference>
<dbReference type="SMART" id="SM00028">
    <property type="entry name" value="TPR"/>
    <property type="match status" value="3"/>
</dbReference>
<dbReference type="PANTHER" id="PTHR46540:SF1">
    <property type="entry name" value="TETRATRICOPEPTIDE REPEAT PROTEIN 12"/>
    <property type="match status" value="1"/>
</dbReference>